<gene>
    <name evidence="1" type="ORF">BTUL_0101g00130</name>
</gene>
<name>A0A4Z1ELS4_9HELO</name>
<reference evidence="1 2" key="1">
    <citation type="submission" date="2017-12" db="EMBL/GenBank/DDBJ databases">
        <title>Comparative genomics of Botrytis spp.</title>
        <authorList>
            <person name="Valero-Jimenez C.A."/>
            <person name="Tapia P."/>
            <person name="Veloso J."/>
            <person name="Silva-Moreno E."/>
            <person name="Staats M."/>
            <person name="Valdes J.H."/>
            <person name="Van Kan J.A.L."/>
        </authorList>
    </citation>
    <scope>NUCLEOTIDE SEQUENCE [LARGE SCALE GENOMIC DNA]</scope>
    <source>
        <strain evidence="1 2">Bt9001</strain>
    </source>
</reference>
<keyword evidence="2" id="KW-1185">Reference proteome</keyword>
<sequence length="117" mass="12811">MEFILSSTFATLTIIANLAALSVAFVIDTYSSSDCSSNYLERVDVSDHSCSLDFFGFSSFKLIEEGDVDQKGYFFEDDTCEYRGDAIESGFVDGSGYRLNECNSLGKIATAKLSAEE</sequence>
<comment type="caution">
    <text evidence="1">The sequence shown here is derived from an EMBL/GenBank/DDBJ whole genome shotgun (WGS) entry which is preliminary data.</text>
</comment>
<organism evidence="1 2">
    <name type="scientific">Botrytis tulipae</name>
    <dbReference type="NCBI Taxonomy" id="87230"/>
    <lineage>
        <taxon>Eukaryota</taxon>
        <taxon>Fungi</taxon>
        <taxon>Dikarya</taxon>
        <taxon>Ascomycota</taxon>
        <taxon>Pezizomycotina</taxon>
        <taxon>Leotiomycetes</taxon>
        <taxon>Helotiales</taxon>
        <taxon>Sclerotiniaceae</taxon>
        <taxon>Botrytis</taxon>
    </lineage>
</organism>
<evidence type="ECO:0000313" key="2">
    <source>
        <dbReference type="Proteomes" id="UP000297777"/>
    </source>
</evidence>
<proteinExistence type="predicted"/>
<dbReference type="Proteomes" id="UP000297777">
    <property type="component" value="Unassembled WGS sequence"/>
</dbReference>
<accession>A0A4Z1ELS4</accession>
<dbReference type="OrthoDB" id="3598923at2759"/>
<evidence type="ECO:0000313" key="1">
    <source>
        <dbReference type="EMBL" id="TGO11792.1"/>
    </source>
</evidence>
<dbReference type="AlphaFoldDB" id="A0A4Z1ELS4"/>
<protein>
    <submittedName>
        <fullName evidence="1">Uncharacterized protein</fullName>
    </submittedName>
</protein>
<dbReference type="EMBL" id="PQXH01000101">
    <property type="protein sequence ID" value="TGO11792.1"/>
    <property type="molecule type" value="Genomic_DNA"/>
</dbReference>